<evidence type="ECO:0000313" key="3">
    <source>
        <dbReference type="Proteomes" id="UP000011731"/>
    </source>
</evidence>
<name>M2Z6L2_9NOCA</name>
<dbReference type="PATRIC" id="fig|1278076.4.peg.3239"/>
<sequence length="167" mass="18120">MRAAVGTELSRRVSYPISASDIRRWALAVYWPERPPAQFLIDADSAGTNPDGSLKAPEEFNPFAWAVADSSTAVPAATNSGDLGPDRMEIQAGIRGPGLTRELNGGMAVEYGVSMRSGDVITSITQLGPYSERTGRLGLMLFSTVEDIWTNQLGEQVKRTVNTLIRY</sequence>
<dbReference type="EMBL" id="AOEX01000048">
    <property type="protein sequence ID" value="EME62892.1"/>
    <property type="molecule type" value="Genomic_DNA"/>
</dbReference>
<keyword evidence="3" id="KW-1185">Reference proteome</keyword>
<dbReference type="AlphaFoldDB" id="M2Z6L2"/>
<dbReference type="Pfam" id="PF13452">
    <property type="entry name" value="FAS1_DH_region"/>
    <property type="match status" value="1"/>
</dbReference>
<reference evidence="2 3" key="1">
    <citation type="journal article" date="2013" name="Genome Announc.">
        <title>Draft Genome Sequence of Rhodococcus ruber Strain BKS 20-38.</title>
        <authorList>
            <person name="Bala M."/>
            <person name="Kumar S."/>
            <person name="Raghava G.P."/>
            <person name="Mayilraj S."/>
        </authorList>
    </citation>
    <scope>NUCLEOTIDE SEQUENCE [LARGE SCALE GENOMIC DNA]</scope>
    <source>
        <strain evidence="2 3">BKS 20-38</strain>
    </source>
</reference>
<feature type="domain" description="FAS1-like dehydratase" evidence="1">
    <location>
        <begin position="3"/>
        <end position="158"/>
    </location>
</feature>
<organism evidence="2 3">
    <name type="scientific">Rhodococcus ruber BKS 20-38</name>
    <dbReference type="NCBI Taxonomy" id="1278076"/>
    <lineage>
        <taxon>Bacteria</taxon>
        <taxon>Bacillati</taxon>
        <taxon>Actinomycetota</taxon>
        <taxon>Actinomycetes</taxon>
        <taxon>Mycobacteriales</taxon>
        <taxon>Nocardiaceae</taxon>
        <taxon>Rhodococcus</taxon>
    </lineage>
</organism>
<comment type="caution">
    <text evidence="2">The sequence shown here is derived from an EMBL/GenBank/DDBJ whole genome shotgun (WGS) entry which is preliminary data.</text>
</comment>
<dbReference type="InterPro" id="IPR039569">
    <property type="entry name" value="FAS1-like_DH_region"/>
</dbReference>
<evidence type="ECO:0000313" key="2">
    <source>
        <dbReference type="EMBL" id="EME62892.1"/>
    </source>
</evidence>
<dbReference type="Proteomes" id="UP000011731">
    <property type="component" value="Unassembled WGS sequence"/>
</dbReference>
<dbReference type="Gene3D" id="3.10.129.10">
    <property type="entry name" value="Hotdog Thioesterase"/>
    <property type="match status" value="1"/>
</dbReference>
<accession>M2Z6L2</accession>
<gene>
    <name evidence="2" type="ORF">G352_15660</name>
</gene>
<proteinExistence type="predicted"/>
<dbReference type="RefSeq" id="WP_003937211.1">
    <property type="nucleotide sequence ID" value="NZ_AOEX01000048.1"/>
</dbReference>
<evidence type="ECO:0000259" key="1">
    <source>
        <dbReference type="Pfam" id="PF13452"/>
    </source>
</evidence>
<protein>
    <recommendedName>
        <fullName evidence="1">FAS1-like dehydratase domain-containing protein</fullName>
    </recommendedName>
</protein>